<proteinExistence type="predicted"/>
<gene>
    <name evidence="1" type="ORF">NPIL_675861</name>
</gene>
<evidence type="ECO:0000313" key="1">
    <source>
        <dbReference type="EMBL" id="GFU09573.1"/>
    </source>
</evidence>
<protein>
    <submittedName>
        <fullName evidence="1">Uncharacterized protein</fullName>
    </submittedName>
</protein>
<reference evidence="1" key="1">
    <citation type="submission" date="2020-08" db="EMBL/GenBank/DDBJ databases">
        <title>Multicomponent nature underlies the extraordinary mechanical properties of spider dragline silk.</title>
        <authorList>
            <person name="Kono N."/>
            <person name="Nakamura H."/>
            <person name="Mori M."/>
            <person name="Yoshida Y."/>
            <person name="Ohtoshi R."/>
            <person name="Malay A.D."/>
            <person name="Moran D.A.P."/>
            <person name="Tomita M."/>
            <person name="Numata K."/>
            <person name="Arakawa K."/>
        </authorList>
    </citation>
    <scope>NUCLEOTIDE SEQUENCE</scope>
</reference>
<keyword evidence="2" id="KW-1185">Reference proteome</keyword>
<dbReference type="AlphaFoldDB" id="A0A8X6Q7E1"/>
<organism evidence="1 2">
    <name type="scientific">Nephila pilipes</name>
    <name type="common">Giant wood spider</name>
    <name type="synonym">Nephila maculata</name>
    <dbReference type="NCBI Taxonomy" id="299642"/>
    <lineage>
        <taxon>Eukaryota</taxon>
        <taxon>Metazoa</taxon>
        <taxon>Ecdysozoa</taxon>
        <taxon>Arthropoda</taxon>
        <taxon>Chelicerata</taxon>
        <taxon>Arachnida</taxon>
        <taxon>Araneae</taxon>
        <taxon>Araneomorphae</taxon>
        <taxon>Entelegynae</taxon>
        <taxon>Araneoidea</taxon>
        <taxon>Nephilidae</taxon>
        <taxon>Nephila</taxon>
    </lineage>
</organism>
<name>A0A8X6Q7E1_NEPPI</name>
<sequence>MGKEGKTFGQFHWDQEKQELWSCNFPGKIKSGNLVKKQMQVDRGHQAELPDQMVKMGRATPLSTGNNEADRVEKRRRAFEQSPLVPRKTGTLILSGNIKNLKLQNRKNENVGR</sequence>
<dbReference type="Proteomes" id="UP000887013">
    <property type="component" value="Unassembled WGS sequence"/>
</dbReference>
<dbReference type="EMBL" id="BMAW01028877">
    <property type="protein sequence ID" value="GFU09573.1"/>
    <property type="molecule type" value="Genomic_DNA"/>
</dbReference>
<evidence type="ECO:0000313" key="2">
    <source>
        <dbReference type="Proteomes" id="UP000887013"/>
    </source>
</evidence>
<comment type="caution">
    <text evidence="1">The sequence shown here is derived from an EMBL/GenBank/DDBJ whole genome shotgun (WGS) entry which is preliminary data.</text>
</comment>
<accession>A0A8X6Q7E1</accession>